<evidence type="ECO:0000259" key="2">
    <source>
        <dbReference type="PROSITE" id="PS50990"/>
    </source>
</evidence>
<dbReference type="AlphaFoldDB" id="A0A176RTT4"/>
<evidence type="ECO:0000313" key="3">
    <source>
        <dbReference type="EMBL" id="OAD19144.1"/>
    </source>
</evidence>
<dbReference type="EMBL" id="LUTY01002926">
    <property type="protein sequence ID" value="OAD19144.1"/>
    <property type="molecule type" value="Genomic_DNA"/>
</dbReference>
<sequence>MYLDKNATHFMMRAGWFFLLLTLVAGAFAAPETTVLPLDLSSAPARDELIAAGQFGGPLTPVDDKQATPDALTRRSFGEAIQAWNLHDYKNAADLFKAHIEQFPHSPWVSEAELHLGCDSRYQGRYTEAEQQYQSILDRHSPDNAASRKMLNKATLRLGVLETLQNNHGKAAAYFKDLHKNGLDWRERTYASYWIQQLSRYQANKSSLLNCGVQALGYLLEQQGKTAEAEAVRQIQASSEQGHSVDELINIAKDYGYALNGVRVNAAELDQVNLPAILQISGNESGDSGHYWILEKIHQGRLFLYDPQSQRRFEQTKEELQQQWSGVVWKIRVNCL</sequence>
<dbReference type="GO" id="GO:0006508">
    <property type="term" value="P:proteolysis"/>
    <property type="evidence" value="ECO:0007669"/>
    <property type="project" value="InterPro"/>
</dbReference>
<feature type="chain" id="PRO_5008048914" evidence="1">
    <location>
        <begin position="30"/>
        <end position="336"/>
    </location>
</feature>
<reference evidence="3 4" key="1">
    <citation type="submission" date="2016-05" db="EMBL/GenBank/DDBJ databases">
        <title>Single-cell genome of chain-forming Candidatus Thiomargarita nelsonii and comparison to other large sulfur-oxidizing bacteria.</title>
        <authorList>
            <person name="Winkel M."/>
            <person name="Salman V."/>
            <person name="Woyke T."/>
            <person name="Schulz-Vogt H."/>
            <person name="Richter M."/>
            <person name="Flood B."/>
            <person name="Bailey J."/>
            <person name="Amann R."/>
            <person name="Mussmann M."/>
        </authorList>
    </citation>
    <scope>NUCLEOTIDE SEQUENCE [LARGE SCALE GENOMIC DNA]</scope>
    <source>
        <strain evidence="3 4">THI036</strain>
    </source>
</reference>
<evidence type="ECO:0000256" key="1">
    <source>
        <dbReference type="SAM" id="SignalP"/>
    </source>
</evidence>
<dbReference type="PROSITE" id="PS50990">
    <property type="entry name" value="PEPTIDASE_C39"/>
    <property type="match status" value="1"/>
</dbReference>
<keyword evidence="4" id="KW-1185">Reference proteome</keyword>
<dbReference type="Gene3D" id="1.25.40.10">
    <property type="entry name" value="Tetratricopeptide repeat domain"/>
    <property type="match status" value="1"/>
</dbReference>
<protein>
    <submittedName>
        <fullName evidence="3">Secreted protein containing Peptidase C39, bacteriocin processing domain protein</fullName>
    </submittedName>
</protein>
<gene>
    <name evidence="3" type="ORF">THIOM_005236</name>
</gene>
<feature type="signal peptide" evidence="1">
    <location>
        <begin position="1"/>
        <end position="29"/>
    </location>
</feature>
<feature type="domain" description="Peptidase C39" evidence="2">
    <location>
        <begin position="202"/>
        <end position="331"/>
    </location>
</feature>
<dbReference type="GO" id="GO:0008233">
    <property type="term" value="F:peptidase activity"/>
    <property type="evidence" value="ECO:0007669"/>
    <property type="project" value="InterPro"/>
</dbReference>
<dbReference type="Pfam" id="PF03412">
    <property type="entry name" value="Peptidase_C39"/>
    <property type="match status" value="1"/>
</dbReference>
<proteinExistence type="predicted"/>
<comment type="caution">
    <text evidence="3">The sequence shown here is derived from an EMBL/GenBank/DDBJ whole genome shotgun (WGS) entry which is preliminary data.</text>
</comment>
<dbReference type="GO" id="GO:0016020">
    <property type="term" value="C:membrane"/>
    <property type="evidence" value="ECO:0007669"/>
    <property type="project" value="InterPro"/>
</dbReference>
<evidence type="ECO:0000313" key="4">
    <source>
        <dbReference type="Proteomes" id="UP000076962"/>
    </source>
</evidence>
<dbReference type="InterPro" id="IPR005074">
    <property type="entry name" value="Peptidase_C39"/>
</dbReference>
<dbReference type="SUPFAM" id="SSF48452">
    <property type="entry name" value="TPR-like"/>
    <property type="match status" value="1"/>
</dbReference>
<dbReference type="Pfam" id="PF13432">
    <property type="entry name" value="TPR_16"/>
    <property type="match status" value="1"/>
</dbReference>
<dbReference type="Proteomes" id="UP000076962">
    <property type="component" value="Unassembled WGS sequence"/>
</dbReference>
<dbReference type="Gene3D" id="3.90.70.10">
    <property type="entry name" value="Cysteine proteinases"/>
    <property type="match status" value="1"/>
</dbReference>
<keyword evidence="1" id="KW-0732">Signal</keyword>
<dbReference type="GO" id="GO:0005524">
    <property type="term" value="F:ATP binding"/>
    <property type="evidence" value="ECO:0007669"/>
    <property type="project" value="InterPro"/>
</dbReference>
<organism evidence="3 4">
    <name type="scientific">Candidatus Thiomargarita nelsonii</name>
    <dbReference type="NCBI Taxonomy" id="1003181"/>
    <lineage>
        <taxon>Bacteria</taxon>
        <taxon>Pseudomonadati</taxon>
        <taxon>Pseudomonadota</taxon>
        <taxon>Gammaproteobacteria</taxon>
        <taxon>Thiotrichales</taxon>
        <taxon>Thiotrichaceae</taxon>
        <taxon>Thiomargarita</taxon>
    </lineage>
</organism>
<dbReference type="CDD" id="cd02259">
    <property type="entry name" value="Peptidase_C39_like"/>
    <property type="match status" value="1"/>
</dbReference>
<dbReference type="PATRIC" id="fig|1003181.4.peg.6939"/>
<name>A0A176RTT4_9GAMM</name>
<dbReference type="InterPro" id="IPR011990">
    <property type="entry name" value="TPR-like_helical_dom_sf"/>
</dbReference>
<accession>A0A176RTT4</accession>